<feature type="domain" description="Class II Histidinyl-tRNA synthetase (HisRS)-like catalytic core" evidence="5">
    <location>
        <begin position="156"/>
        <end position="384"/>
    </location>
</feature>
<dbReference type="InterPro" id="IPR036621">
    <property type="entry name" value="Anticodon-bd_dom_sf"/>
</dbReference>
<feature type="chain" id="PRO_5013357539" description="histidine--tRNA ligase" evidence="4">
    <location>
        <begin position="19"/>
        <end position="502"/>
    </location>
</feature>
<dbReference type="Proteomes" id="UP000220158">
    <property type="component" value="Chromosome 7"/>
</dbReference>
<dbReference type="PANTHER" id="PTHR43707">
    <property type="entry name" value="HISTIDYL-TRNA SYNTHETASE"/>
    <property type="match status" value="1"/>
</dbReference>
<evidence type="ECO:0000256" key="4">
    <source>
        <dbReference type="SAM" id="SignalP"/>
    </source>
</evidence>
<feature type="signal peptide" evidence="4">
    <location>
        <begin position="1"/>
        <end position="18"/>
    </location>
</feature>
<feature type="binding site" evidence="3">
    <location>
        <position position="188"/>
    </location>
    <ligand>
        <name>L-histidine</name>
        <dbReference type="ChEBI" id="CHEBI:57595"/>
    </ligand>
</feature>
<dbReference type="InterPro" id="IPR045864">
    <property type="entry name" value="aa-tRNA-synth_II/BPL/LPL"/>
</dbReference>
<organism evidence="6 7">
    <name type="scientific">Plasmodium relictum</name>
    <dbReference type="NCBI Taxonomy" id="85471"/>
    <lineage>
        <taxon>Eukaryota</taxon>
        <taxon>Sar</taxon>
        <taxon>Alveolata</taxon>
        <taxon>Apicomplexa</taxon>
        <taxon>Aconoidasida</taxon>
        <taxon>Haemosporida</taxon>
        <taxon>Plasmodiidae</taxon>
        <taxon>Plasmodium</taxon>
        <taxon>Plasmodium (Haemamoeba)</taxon>
    </lineage>
</organism>
<dbReference type="GeneID" id="39735656"/>
<dbReference type="SUPFAM" id="SSF55681">
    <property type="entry name" value="Class II aaRS and biotin synthetases"/>
    <property type="match status" value="1"/>
</dbReference>
<dbReference type="AlphaFoldDB" id="A0A1J1H483"/>
<evidence type="ECO:0000313" key="7">
    <source>
        <dbReference type="Proteomes" id="UP000220158"/>
    </source>
</evidence>
<dbReference type="EC" id="6.1.1.21" evidence="1"/>
<dbReference type="InterPro" id="IPR004516">
    <property type="entry name" value="HisRS/HisZ"/>
</dbReference>
<dbReference type="EMBL" id="LN835302">
    <property type="protein sequence ID" value="CRG99554.1"/>
    <property type="molecule type" value="Genomic_DNA"/>
</dbReference>
<evidence type="ECO:0000256" key="3">
    <source>
        <dbReference type="PIRSR" id="PIRSR001549-1"/>
    </source>
</evidence>
<feature type="binding site" evidence="3">
    <location>
        <position position="184"/>
    </location>
    <ligand>
        <name>L-histidine</name>
        <dbReference type="ChEBI" id="CHEBI:57595"/>
    </ligand>
</feature>
<evidence type="ECO:0000256" key="2">
    <source>
        <dbReference type="ARBA" id="ARBA00047639"/>
    </source>
</evidence>
<dbReference type="Pfam" id="PF13393">
    <property type="entry name" value="tRNA-synt_His"/>
    <property type="match status" value="1"/>
</dbReference>
<dbReference type="OrthoDB" id="1906957at2759"/>
<keyword evidence="4" id="KW-0732">Signal</keyword>
<keyword evidence="7" id="KW-1185">Reference proteome</keyword>
<proteinExistence type="predicted"/>
<keyword evidence="6" id="KW-0436">Ligase</keyword>
<gene>
    <name evidence="6" type="ORF">PRELSG_0731900</name>
</gene>
<name>A0A1J1H483_PLARL</name>
<feature type="binding site" evidence="3">
    <location>
        <begin position="116"/>
        <end position="118"/>
    </location>
    <ligand>
        <name>L-histidine</name>
        <dbReference type="ChEBI" id="CHEBI:57595"/>
    </ligand>
</feature>
<dbReference type="GO" id="GO:0006427">
    <property type="term" value="P:histidyl-tRNA aminoacylation"/>
    <property type="evidence" value="ECO:0007669"/>
    <property type="project" value="TreeGrafter"/>
</dbReference>
<dbReference type="OMA" id="NYRAICG"/>
<dbReference type="InterPro" id="IPR041715">
    <property type="entry name" value="HisRS-like_core"/>
</dbReference>
<dbReference type="Gene3D" id="3.30.930.10">
    <property type="entry name" value="Bira Bifunctional Protein, Domain 2"/>
    <property type="match status" value="1"/>
</dbReference>
<dbReference type="SUPFAM" id="SSF52954">
    <property type="entry name" value="Class II aaRS ABD-related"/>
    <property type="match status" value="1"/>
</dbReference>
<dbReference type="GO" id="GO:0004821">
    <property type="term" value="F:histidine-tRNA ligase activity"/>
    <property type="evidence" value="ECO:0007669"/>
    <property type="project" value="UniProtKB-EC"/>
</dbReference>
<dbReference type="Gene3D" id="3.40.50.800">
    <property type="entry name" value="Anticodon-binding domain"/>
    <property type="match status" value="1"/>
</dbReference>
<accession>A0A1J1H483</accession>
<evidence type="ECO:0000313" key="6">
    <source>
        <dbReference type="EMBL" id="CRG99554.1"/>
    </source>
</evidence>
<reference evidence="6 7" key="1">
    <citation type="submission" date="2015-04" db="EMBL/GenBank/DDBJ databases">
        <authorList>
            <consortium name="Pathogen Informatics"/>
        </authorList>
    </citation>
    <scope>NUCLEOTIDE SEQUENCE [LARGE SCALE GENOMIC DNA]</scope>
    <source>
        <strain evidence="6 7">SGS1</strain>
    </source>
</reference>
<comment type="catalytic activity">
    <reaction evidence="2">
        <text>tRNA(His) + L-histidine + ATP = L-histidyl-tRNA(His) + AMP + diphosphate + H(+)</text>
        <dbReference type="Rhea" id="RHEA:17313"/>
        <dbReference type="Rhea" id="RHEA-COMP:9665"/>
        <dbReference type="Rhea" id="RHEA-COMP:9689"/>
        <dbReference type="ChEBI" id="CHEBI:15378"/>
        <dbReference type="ChEBI" id="CHEBI:30616"/>
        <dbReference type="ChEBI" id="CHEBI:33019"/>
        <dbReference type="ChEBI" id="CHEBI:57595"/>
        <dbReference type="ChEBI" id="CHEBI:78442"/>
        <dbReference type="ChEBI" id="CHEBI:78527"/>
        <dbReference type="ChEBI" id="CHEBI:456215"/>
        <dbReference type="EC" id="6.1.1.21"/>
    </reaction>
</comment>
<feature type="binding site" evidence="3">
    <location>
        <begin position="344"/>
        <end position="345"/>
    </location>
    <ligand>
        <name>L-histidine</name>
        <dbReference type="ChEBI" id="CHEBI:57595"/>
    </ligand>
</feature>
<dbReference type="RefSeq" id="XP_028532559.1">
    <property type="nucleotide sequence ID" value="XM_028676029.1"/>
</dbReference>
<dbReference type="PANTHER" id="PTHR43707:SF1">
    <property type="entry name" value="HISTIDINE--TRNA LIGASE, MITOCHONDRIAL-RELATED"/>
    <property type="match status" value="1"/>
</dbReference>
<feature type="binding site" evidence="3">
    <location>
        <position position="170"/>
    </location>
    <ligand>
        <name>L-histidine</name>
        <dbReference type="ChEBI" id="CHEBI:57595"/>
    </ligand>
</feature>
<protein>
    <recommendedName>
        <fullName evidence="1">histidine--tRNA ligase</fullName>
        <ecNumber evidence="1">6.1.1.21</ecNumber>
    </recommendedName>
</protein>
<dbReference type="PIRSF" id="PIRSF001549">
    <property type="entry name" value="His-tRNA_synth"/>
    <property type="match status" value="1"/>
</dbReference>
<evidence type="ECO:0000259" key="5">
    <source>
        <dbReference type="Pfam" id="PF13393"/>
    </source>
</evidence>
<feature type="binding site" evidence="3">
    <location>
        <position position="340"/>
    </location>
    <ligand>
        <name>L-histidine</name>
        <dbReference type="ChEBI" id="CHEBI:57595"/>
    </ligand>
</feature>
<dbReference type="VEuPathDB" id="PlasmoDB:PRELSG_0731900"/>
<evidence type="ECO:0000256" key="1">
    <source>
        <dbReference type="ARBA" id="ARBA00012815"/>
    </source>
</evidence>
<dbReference type="KEGG" id="prel:PRELSG_0731900"/>
<dbReference type="GO" id="GO:0005737">
    <property type="term" value="C:cytoplasm"/>
    <property type="evidence" value="ECO:0007669"/>
    <property type="project" value="InterPro"/>
</dbReference>
<sequence>MPLKIFYLVIIFLKTGSCKNIIEKKSFFLYLLKLKHNYRLKKKLIVNSVKGIRTFDPKNYERREYLFKIWKDISKSFSYDFYDLPILENYNIFRRSNINESYDFIKNKRHLILRPEITPQLINYLFFKKRELKEKKKSNNDNISQNYKKKYFLQNFKKVFKMCTIGQCFRYEKMSKCRKREHYQWNIDIIGINNINAEIEIFTILISFFHYIKLSYNDIVFKINDKKIIHYIIYKIFKKSFDFSFNYTQEEIKKILHTLDKFHKISNYSFKLLLRKKCPYLKKKDINHFNNVIHNITTLDQLEVYLNFNTTIYNELKNIVCYFQKLNLNPFFQIDLTIVRGLDYYNNIIFEIFYKHKNYRAICGGGRYDFFLNKTKIFAVGFAMGDIVISEILFKNNLELTKLQKNINVVSFFPFTLKENIEDIHKEYFNIINILRNNNVKVYSLLQNNIKLSKALKKANSLNSDYFLFFQEKDNVIFLKNLKTGEQISVNSQNILSAYNDF</sequence>